<keyword evidence="2" id="KW-1185">Reference proteome</keyword>
<comment type="caution">
    <text evidence="1">The sequence shown here is derived from an EMBL/GenBank/DDBJ whole genome shotgun (WGS) entry which is preliminary data.</text>
</comment>
<protein>
    <submittedName>
        <fullName evidence="1">Uncharacterized protein</fullName>
    </submittedName>
</protein>
<dbReference type="EMBL" id="BQNB010014202">
    <property type="protein sequence ID" value="GJT25283.1"/>
    <property type="molecule type" value="Genomic_DNA"/>
</dbReference>
<reference evidence="1" key="2">
    <citation type="submission" date="2022-01" db="EMBL/GenBank/DDBJ databases">
        <authorList>
            <person name="Yamashiro T."/>
            <person name="Shiraishi A."/>
            <person name="Satake H."/>
            <person name="Nakayama K."/>
        </authorList>
    </citation>
    <scope>NUCLEOTIDE SEQUENCE</scope>
</reference>
<accession>A0ABQ5CF68</accession>
<sequence length="86" mass="8913">MSYGQSLEALLSQPAASGIKSHVPGVVSEEEYPVTVAVSDEHGAEDECAYTAHGGAHAHPRPVELALSVDPLGLVCNLMMMGLLVA</sequence>
<evidence type="ECO:0000313" key="2">
    <source>
        <dbReference type="Proteomes" id="UP001151760"/>
    </source>
</evidence>
<gene>
    <name evidence="1" type="ORF">Tco_0895220</name>
</gene>
<organism evidence="1 2">
    <name type="scientific">Tanacetum coccineum</name>
    <dbReference type="NCBI Taxonomy" id="301880"/>
    <lineage>
        <taxon>Eukaryota</taxon>
        <taxon>Viridiplantae</taxon>
        <taxon>Streptophyta</taxon>
        <taxon>Embryophyta</taxon>
        <taxon>Tracheophyta</taxon>
        <taxon>Spermatophyta</taxon>
        <taxon>Magnoliopsida</taxon>
        <taxon>eudicotyledons</taxon>
        <taxon>Gunneridae</taxon>
        <taxon>Pentapetalae</taxon>
        <taxon>asterids</taxon>
        <taxon>campanulids</taxon>
        <taxon>Asterales</taxon>
        <taxon>Asteraceae</taxon>
        <taxon>Asteroideae</taxon>
        <taxon>Anthemideae</taxon>
        <taxon>Anthemidinae</taxon>
        <taxon>Tanacetum</taxon>
    </lineage>
</organism>
<reference evidence="1" key="1">
    <citation type="journal article" date="2022" name="Int. J. Mol. Sci.">
        <title>Draft Genome of Tanacetum Coccineum: Genomic Comparison of Closely Related Tanacetum-Family Plants.</title>
        <authorList>
            <person name="Yamashiro T."/>
            <person name="Shiraishi A."/>
            <person name="Nakayama K."/>
            <person name="Satake H."/>
        </authorList>
    </citation>
    <scope>NUCLEOTIDE SEQUENCE</scope>
</reference>
<proteinExistence type="predicted"/>
<name>A0ABQ5CF68_9ASTR</name>
<dbReference type="Proteomes" id="UP001151760">
    <property type="component" value="Unassembled WGS sequence"/>
</dbReference>
<evidence type="ECO:0000313" key="1">
    <source>
        <dbReference type="EMBL" id="GJT25283.1"/>
    </source>
</evidence>